<feature type="region of interest" description="Disordered" evidence="6">
    <location>
        <begin position="1"/>
        <end position="60"/>
    </location>
</feature>
<evidence type="ECO:0000256" key="4">
    <source>
        <dbReference type="ARBA" id="ARBA00022605"/>
    </source>
</evidence>
<evidence type="ECO:0000313" key="8">
    <source>
        <dbReference type="EMBL" id="CAD8301806.1"/>
    </source>
</evidence>
<keyword evidence="5" id="KW-0100">Branched-chain amino acid biosynthesis</keyword>
<dbReference type="NCBIfam" id="NF008864">
    <property type="entry name" value="PRK11895.1"/>
    <property type="match status" value="2"/>
</dbReference>
<dbReference type="GO" id="GO:0003984">
    <property type="term" value="F:acetolactate synthase activity"/>
    <property type="evidence" value="ECO:0007669"/>
    <property type="project" value="TreeGrafter"/>
</dbReference>
<proteinExistence type="inferred from homology"/>
<dbReference type="Gene3D" id="3.30.70.260">
    <property type="match status" value="2"/>
</dbReference>
<feature type="region of interest" description="Disordered" evidence="6">
    <location>
        <begin position="259"/>
        <end position="286"/>
    </location>
</feature>
<protein>
    <recommendedName>
        <fullName evidence="7">ACT domain-containing protein</fullName>
    </recommendedName>
</protein>
<evidence type="ECO:0000256" key="1">
    <source>
        <dbReference type="ARBA" id="ARBA00004974"/>
    </source>
</evidence>
<dbReference type="Gene3D" id="3.30.70.1150">
    <property type="entry name" value="ACT-like. Chain A, domain 2"/>
    <property type="match status" value="2"/>
</dbReference>
<dbReference type="InterPro" id="IPR045865">
    <property type="entry name" value="ACT-like_dom_sf"/>
</dbReference>
<feature type="domain" description="ACT" evidence="7">
    <location>
        <begin position="351"/>
        <end position="425"/>
    </location>
</feature>
<dbReference type="PROSITE" id="PS51671">
    <property type="entry name" value="ACT"/>
    <property type="match status" value="2"/>
</dbReference>
<dbReference type="PANTHER" id="PTHR30239:SF0">
    <property type="entry name" value="ACETOLACTATE SYNTHASE SMALL SUBUNIT 1, CHLOROPLASTIC"/>
    <property type="match status" value="1"/>
</dbReference>
<sequence>MILRGPAAGNGLRTGRKQAARCRSATPAVRPSRQELAWRASERRQSTKARAAQLDKEETVQEEEELKETYDVYVHEPVPLAEGVEKHVISVLVSDESGLINRVAGVCARRGANIESLAVGLTQDKALFTIVVNGSKSYVATLVKNLSKLVNVRYVEDLTGSKRVEREMVMFKVSARAGAERTEVMQLAEIFRAKINDVSDRTMTLLVSGDPGKLAALEKQLAPFGIVEMVRSGRVSLRRGELLNFQHLMPDSLRHTGVYHPQGANGNGNGANEPHTEDPALPKGDDVVTWSLDNTAVDPELGNAPPPKDTNAETSDVYFVSDKDMSGHWSVQNLLDPVFDDDMNSEYNVHTLSIEVSNTPGVLNQVTGCFARRGYNIQSLAVGPSEKPDTSRITVVVPGSDESISKLFRQLRKLVYVQSLEDLTFMPMQQRELMLVKVRCTPQQRGQVRNLEQIFRASILDISPTTVLMSLMGKAGKLRALCELLEPYGILEIARTGRIALKRDSGVDSAYLARMATQKVY</sequence>
<dbReference type="FunFam" id="3.30.70.260:FF:000001">
    <property type="entry name" value="Acetolactate synthase, small subunit"/>
    <property type="match status" value="1"/>
</dbReference>
<dbReference type="GO" id="GO:1990610">
    <property type="term" value="F:acetolactate synthase regulator activity"/>
    <property type="evidence" value="ECO:0007669"/>
    <property type="project" value="InterPro"/>
</dbReference>
<dbReference type="InterPro" id="IPR002912">
    <property type="entry name" value="ACT_dom"/>
</dbReference>
<dbReference type="InterPro" id="IPR054480">
    <property type="entry name" value="AHAS_small-like_ACT"/>
</dbReference>
<keyword evidence="4" id="KW-0028">Amino-acid biosynthesis</keyword>
<organism evidence="8">
    <name type="scientific">Chlamydomonas euryale</name>
    <dbReference type="NCBI Taxonomy" id="1486919"/>
    <lineage>
        <taxon>Eukaryota</taxon>
        <taxon>Viridiplantae</taxon>
        <taxon>Chlorophyta</taxon>
        <taxon>core chlorophytes</taxon>
        <taxon>Chlorophyceae</taxon>
        <taxon>CS clade</taxon>
        <taxon>Chlamydomonadales</taxon>
        <taxon>Chlamydomonadaceae</taxon>
        <taxon>Chlamydomonas</taxon>
    </lineage>
</organism>
<dbReference type="InterPro" id="IPR004789">
    <property type="entry name" value="Acetalactate_synth_ssu"/>
</dbReference>
<dbReference type="InterPro" id="IPR039557">
    <property type="entry name" value="AHAS_ACT"/>
</dbReference>
<accession>A0A7R9Z2R5</accession>
<evidence type="ECO:0000256" key="3">
    <source>
        <dbReference type="ARBA" id="ARBA00006341"/>
    </source>
</evidence>
<dbReference type="NCBIfam" id="TIGR00119">
    <property type="entry name" value="acolac_sm"/>
    <property type="match status" value="2"/>
</dbReference>
<dbReference type="FunFam" id="3.30.70.1150:FF:000001">
    <property type="entry name" value="Acetolactate synthase small subunit"/>
    <property type="match status" value="1"/>
</dbReference>
<dbReference type="SUPFAM" id="SSF55021">
    <property type="entry name" value="ACT-like"/>
    <property type="match status" value="4"/>
</dbReference>
<dbReference type="GO" id="GO:0009099">
    <property type="term" value="P:L-valine biosynthetic process"/>
    <property type="evidence" value="ECO:0007669"/>
    <property type="project" value="UniProtKB-UniPathway"/>
</dbReference>
<dbReference type="GO" id="GO:0005829">
    <property type="term" value="C:cytosol"/>
    <property type="evidence" value="ECO:0007669"/>
    <property type="project" value="TreeGrafter"/>
</dbReference>
<dbReference type="EMBL" id="HBEC01034962">
    <property type="protein sequence ID" value="CAD8301806.1"/>
    <property type="molecule type" value="Transcribed_RNA"/>
</dbReference>
<feature type="domain" description="ACT" evidence="7">
    <location>
        <begin position="88"/>
        <end position="160"/>
    </location>
</feature>
<dbReference type="PANTHER" id="PTHR30239">
    <property type="entry name" value="ACETOLACTATE SYNTHASE SMALL SUBUNIT"/>
    <property type="match status" value="1"/>
</dbReference>
<dbReference type="Pfam" id="PF22629">
    <property type="entry name" value="ACT_AHAS_ss"/>
    <property type="match status" value="2"/>
</dbReference>
<dbReference type="Pfam" id="PF10369">
    <property type="entry name" value="ALS_ss_C"/>
    <property type="match status" value="2"/>
</dbReference>
<evidence type="ECO:0000256" key="2">
    <source>
        <dbReference type="ARBA" id="ARBA00005025"/>
    </source>
</evidence>
<comment type="pathway">
    <text evidence="2">Amino-acid biosynthesis; L-valine biosynthesis; L-valine from pyruvate: step 1/4.</text>
</comment>
<dbReference type="UniPathway" id="UPA00049">
    <property type="reaction ID" value="UER00059"/>
</dbReference>
<dbReference type="CDD" id="cd04878">
    <property type="entry name" value="ACT_AHAS"/>
    <property type="match status" value="2"/>
</dbReference>
<dbReference type="AlphaFoldDB" id="A0A7R9Z2R5"/>
<dbReference type="InterPro" id="IPR027271">
    <property type="entry name" value="Acetolactate_synth/TF_NikR_C"/>
</dbReference>
<feature type="compositionally biased region" description="Basic and acidic residues" evidence="6">
    <location>
        <begin position="274"/>
        <end position="286"/>
    </location>
</feature>
<name>A0A7R9Z2R5_9CHLO</name>
<comment type="pathway">
    <text evidence="1">Amino-acid biosynthesis; L-isoleucine biosynthesis; L-isoleucine from 2-oxobutanoate: step 1/4.</text>
</comment>
<gene>
    <name evidence="8" type="ORF">CEUR00632_LOCUS16246</name>
</gene>
<evidence type="ECO:0000256" key="5">
    <source>
        <dbReference type="ARBA" id="ARBA00023304"/>
    </source>
</evidence>
<dbReference type="UniPathway" id="UPA00047">
    <property type="reaction ID" value="UER00055"/>
</dbReference>
<evidence type="ECO:0000256" key="6">
    <source>
        <dbReference type="SAM" id="MobiDB-lite"/>
    </source>
</evidence>
<comment type="similarity">
    <text evidence="3">Belongs to the acetolactate synthase small subunit family.</text>
</comment>
<evidence type="ECO:0000259" key="7">
    <source>
        <dbReference type="PROSITE" id="PS51671"/>
    </source>
</evidence>
<reference evidence="8" key="1">
    <citation type="submission" date="2021-01" db="EMBL/GenBank/DDBJ databases">
        <authorList>
            <person name="Corre E."/>
            <person name="Pelletier E."/>
            <person name="Niang G."/>
            <person name="Scheremetjew M."/>
            <person name="Finn R."/>
            <person name="Kale V."/>
            <person name="Holt S."/>
            <person name="Cochrane G."/>
            <person name="Meng A."/>
            <person name="Brown T."/>
            <person name="Cohen L."/>
        </authorList>
    </citation>
    <scope>NUCLEOTIDE SEQUENCE</scope>
    <source>
        <strain evidence="8">CCMP219</strain>
    </source>
</reference>
<dbReference type="GO" id="GO:0009097">
    <property type="term" value="P:isoleucine biosynthetic process"/>
    <property type="evidence" value="ECO:0007669"/>
    <property type="project" value="UniProtKB-UniPathway"/>
</dbReference>
<dbReference type="InterPro" id="IPR019455">
    <property type="entry name" value="Acetolactate_synth_ssu_C"/>
</dbReference>